<dbReference type="SMART" id="SM00409">
    <property type="entry name" value="IG"/>
    <property type="match status" value="1"/>
</dbReference>
<evidence type="ECO:0000259" key="8">
    <source>
        <dbReference type="PROSITE" id="PS50835"/>
    </source>
</evidence>
<keyword evidence="7" id="KW-0812">Transmembrane</keyword>
<keyword evidence="10" id="KW-1185">Reference proteome</keyword>
<reference evidence="9" key="1">
    <citation type="submission" date="2021-04" db="EMBL/GenBank/DDBJ databases">
        <authorList>
            <consortium name="Wellcome Sanger Institute Data Sharing"/>
        </authorList>
    </citation>
    <scope>NUCLEOTIDE SEQUENCE [LARGE SCALE GENOMIC DNA]</scope>
</reference>
<keyword evidence="6" id="KW-0393">Immunoglobulin domain</keyword>
<dbReference type="Proteomes" id="UP000472264">
    <property type="component" value="Chromosome 18"/>
</dbReference>
<accession>A0A665TFU8</accession>
<evidence type="ECO:0000313" key="10">
    <source>
        <dbReference type="Proteomes" id="UP000472264"/>
    </source>
</evidence>
<dbReference type="GO" id="GO:0050852">
    <property type="term" value="P:T cell receptor signaling pathway"/>
    <property type="evidence" value="ECO:0007669"/>
    <property type="project" value="TreeGrafter"/>
</dbReference>
<comment type="subcellular location">
    <subcellularLocation>
        <location evidence="1">Membrane</location>
    </subcellularLocation>
</comment>
<dbReference type="Pfam" id="PF07686">
    <property type="entry name" value="V-set"/>
    <property type="match status" value="1"/>
</dbReference>
<evidence type="ECO:0000313" key="9">
    <source>
        <dbReference type="Ensembl" id="ENSENLP00000005798.1"/>
    </source>
</evidence>
<dbReference type="Ensembl" id="ENSENLT00000006077.1">
    <property type="protein sequence ID" value="ENSENLP00000005798.1"/>
    <property type="gene ID" value="ENSENLG00000002802.1"/>
</dbReference>
<evidence type="ECO:0000256" key="6">
    <source>
        <dbReference type="ARBA" id="ARBA00023319"/>
    </source>
</evidence>
<dbReference type="SMART" id="SM00408">
    <property type="entry name" value="IGc2"/>
    <property type="match status" value="1"/>
</dbReference>
<dbReference type="SUPFAM" id="SSF48726">
    <property type="entry name" value="Immunoglobulin"/>
    <property type="match status" value="1"/>
</dbReference>
<dbReference type="InterPro" id="IPR003598">
    <property type="entry name" value="Ig_sub2"/>
</dbReference>
<proteinExistence type="predicted"/>
<name>A0A665TFU8_ECHNA</name>
<dbReference type="PANTHER" id="PTHR24100:SF151">
    <property type="entry name" value="ICOS LIGAND"/>
    <property type="match status" value="1"/>
</dbReference>
<dbReference type="SMART" id="SM00406">
    <property type="entry name" value="IGv"/>
    <property type="match status" value="1"/>
</dbReference>
<evidence type="ECO:0000256" key="5">
    <source>
        <dbReference type="ARBA" id="ARBA00023180"/>
    </source>
</evidence>
<dbReference type="AlphaFoldDB" id="A0A665TFU8"/>
<dbReference type="InterPro" id="IPR013106">
    <property type="entry name" value="Ig_V-set"/>
</dbReference>
<keyword evidence="4" id="KW-1015">Disulfide bond</keyword>
<dbReference type="OMA" id="FEPANQH"/>
<protein>
    <recommendedName>
        <fullName evidence="8">Ig-like domain-containing protein</fullName>
    </recommendedName>
</protein>
<evidence type="ECO:0000256" key="3">
    <source>
        <dbReference type="ARBA" id="ARBA00023136"/>
    </source>
</evidence>
<evidence type="ECO:0000256" key="1">
    <source>
        <dbReference type="ARBA" id="ARBA00004370"/>
    </source>
</evidence>
<evidence type="ECO:0000256" key="4">
    <source>
        <dbReference type="ARBA" id="ARBA00023157"/>
    </source>
</evidence>
<dbReference type="PROSITE" id="PS50835">
    <property type="entry name" value="IG_LIKE"/>
    <property type="match status" value="1"/>
</dbReference>
<dbReference type="InterPro" id="IPR050504">
    <property type="entry name" value="IgSF_BTN/MOG"/>
</dbReference>
<dbReference type="GO" id="GO:0001817">
    <property type="term" value="P:regulation of cytokine production"/>
    <property type="evidence" value="ECO:0007669"/>
    <property type="project" value="TreeGrafter"/>
</dbReference>
<dbReference type="InterPro" id="IPR003599">
    <property type="entry name" value="Ig_sub"/>
</dbReference>
<feature type="domain" description="Ig-like" evidence="8">
    <location>
        <begin position="10"/>
        <end position="118"/>
    </location>
</feature>
<organism evidence="9 10">
    <name type="scientific">Echeneis naucrates</name>
    <name type="common">Live sharksucker</name>
    <dbReference type="NCBI Taxonomy" id="173247"/>
    <lineage>
        <taxon>Eukaryota</taxon>
        <taxon>Metazoa</taxon>
        <taxon>Chordata</taxon>
        <taxon>Craniata</taxon>
        <taxon>Vertebrata</taxon>
        <taxon>Euteleostomi</taxon>
        <taxon>Actinopterygii</taxon>
        <taxon>Neopterygii</taxon>
        <taxon>Teleostei</taxon>
        <taxon>Neoteleostei</taxon>
        <taxon>Acanthomorphata</taxon>
        <taxon>Carangaria</taxon>
        <taxon>Carangiformes</taxon>
        <taxon>Echeneidae</taxon>
        <taxon>Echeneis</taxon>
    </lineage>
</organism>
<dbReference type="GO" id="GO:1903037">
    <property type="term" value="P:regulation of leukocyte cell-cell adhesion"/>
    <property type="evidence" value="ECO:0007669"/>
    <property type="project" value="UniProtKB-ARBA"/>
</dbReference>
<dbReference type="InParanoid" id="A0A665TFU8"/>
<evidence type="ECO:0000256" key="2">
    <source>
        <dbReference type="ARBA" id="ARBA00022729"/>
    </source>
</evidence>
<reference evidence="9" key="3">
    <citation type="submission" date="2025-09" db="UniProtKB">
        <authorList>
            <consortium name="Ensembl"/>
        </authorList>
    </citation>
    <scope>IDENTIFICATION</scope>
</reference>
<keyword evidence="7" id="KW-1133">Transmembrane helix</keyword>
<reference evidence="9" key="2">
    <citation type="submission" date="2025-08" db="UniProtKB">
        <authorList>
            <consortium name="Ensembl"/>
        </authorList>
    </citation>
    <scope>IDENTIFICATION</scope>
</reference>
<keyword evidence="5" id="KW-0325">Glycoprotein</keyword>
<evidence type="ECO:0000256" key="7">
    <source>
        <dbReference type="SAM" id="Phobius"/>
    </source>
</evidence>
<dbReference type="GO" id="GO:0005102">
    <property type="term" value="F:signaling receptor binding"/>
    <property type="evidence" value="ECO:0007669"/>
    <property type="project" value="TreeGrafter"/>
</dbReference>
<keyword evidence="3 7" id="KW-0472">Membrane</keyword>
<feature type="transmembrane region" description="Helical" evidence="7">
    <location>
        <begin position="141"/>
        <end position="160"/>
    </location>
</feature>
<sequence length="182" mass="20599">MAHAHTRACPTYTQLKNITALPGENVLLPCRVPNTTIIVLEWVRSDLLSQYVFMYKDKKPLSENQHPSFKGRVELAAKHMKDGNISVILKNVTTNDSGTYTCEIIQSQRKRRRRRKADFMPIISITLDVHRVEEAGNSSHHYGLAAFVILLLVLSITWLTHKMTKRKAQLLADPVVAAGIQQ</sequence>
<dbReference type="GO" id="GO:0009897">
    <property type="term" value="C:external side of plasma membrane"/>
    <property type="evidence" value="ECO:0007669"/>
    <property type="project" value="TreeGrafter"/>
</dbReference>
<dbReference type="InterPro" id="IPR013783">
    <property type="entry name" value="Ig-like_fold"/>
</dbReference>
<dbReference type="InterPro" id="IPR007110">
    <property type="entry name" value="Ig-like_dom"/>
</dbReference>
<dbReference type="GO" id="GO:0050863">
    <property type="term" value="P:regulation of T cell activation"/>
    <property type="evidence" value="ECO:0007669"/>
    <property type="project" value="UniProtKB-ARBA"/>
</dbReference>
<dbReference type="Gene3D" id="2.60.40.10">
    <property type="entry name" value="Immunoglobulins"/>
    <property type="match status" value="1"/>
</dbReference>
<keyword evidence="2" id="KW-0732">Signal</keyword>
<dbReference type="PANTHER" id="PTHR24100">
    <property type="entry name" value="BUTYROPHILIN"/>
    <property type="match status" value="1"/>
</dbReference>
<dbReference type="InterPro" id="IPR036179">
    <property type="entry name" value="Ig-like_dom_sf"/>
</dbReference>
<dbReference type="FunFam" id="2.60.40.10:FF:000142">
    <property type="entry name" value="V-set domain-containing T-cell activation inhibitor 1"/>
    <property type="match status" value="1"/>
</dbReference>